<evidence type="ECO:0000256" key="3">
    <source>
        <dbReference type="ARBA" id="ARBA00022692"/>
    </source>
</evidence>
<dbReference type="GeneID" id="98657943"/>
<dbReference type="InterPro" id="IPR020846">
    <property type="entry name" value="MFS_dom"/>
</dbReference>
<evidence type="ECO:0000256" key="7">
    <source>
        <dbReference type="SAM" id="Phobius"/>
    </source>
</evidence>
<dbReference type="Gene3D" id="1.20.1250.20">
    <property type="entry name" value="MFS general substrate transporter like domains"/>
    <property type="match status" value="2"/>
</dbReference>
<evidence type="ECO:0000313" key="9">
    <source>
        <dbReference type="EMBL" id="KAB1640531.1"/>
    </source>
</evidence>
<dbReference type="OrthoDB" id="7375466at2"/>
<dbReference type="GO" id="GO:0005886">
    <property type="term" value="C:plasma membrane"/>
    <property type="evidence" value="ECO:0007669"/>
    <property type="project" value="UniProtKB-SubCell"/>
</dbReference>
<keyword evidence="10" id="KW-1185">Reference proteome</keyword>
<proteinExistence type="predicted"/>
<keyword evidence="2" id="KW-0813">Transport</keyword>
<protein>
    <submittedName>
        <fullName evidence="9">MFS transporter</fullName>
    </submittedName>
</protein>
<gene>
    <name evidence="9" type="ORF">F8C90_05925</name>
</gene>
<reference evidence="9 10" key="1">
    <citation type="submission" date="2019-09" db="EMBL/GenBank/DDBJ databases">
        <title>Whole genome shotgun sequencing (WGS) of Ellagibacter isourolithinifaciens DSM 104140(T) and Adlercreutzia muris DSM 29508(T).</title>
        <authorList>
            <person name="Stoll D.A."/>
            <person name="Danylec N."/>
            <person name="Huch M."/>
        </authorList>
    </citation>
    <scope>NUCLEOTIDE SEQUENCE [LARGE SCALE GENOMIC DNA]</scope>
    <source>
        <strain evidence="9 10">DSM 104140</strain>
    </source>
</reference>
<feature type="transmembrane region" description="Helical" evidence="7">
    <location>
        <begin position="377"/>
        <end position="396"/>
    </location>
</feature>
<feature type="transmembrane region" description="Helical" evidence="7">
    <location>
        <begin position="174"/>
        <end position="195"/>
    </location>
</feature>
<keyword evidence="5 7" id="KW-0472">Membrane</keyword>
<feature type="transmembrane region" description="Helical" evidence="7">
    <location>
        <begin position="84"/>
        <end position="103"/>
    </location>
</feature>
<feature type="transmembrane region" description="Helical" evidence="7">
    <location>
        <begin position="238"/>
        <end position="259"/>
    </location>
</feature>
<evidence type="ECO:0000256" key="2">
    <source>
        <dbReference type="ARBA" id="ARBA00022448"/>
    </source>
</evidence>
<organism evidence="9 10">
    <name type="scientific">Ellagibacter isourolithinifaciens</name>
    <dbReference type="NCBI Taxonomy" id="2137581"/>
    <lineage>
        <taxon>Bacteria</taxon>
        <taxon>Bacillati</taxon>
        <taxon>Actinomycetota</taxon>
        <taxon>Coriobacteriia</taxon>
        <taxon>Eggerthellales</taxon>
        <taxon>Eggerthellaceae</taxon>
        <taxon>Ellagibacter</taxon>
    </lineage>
</organism>
<feature type="transmembrane region" description="Helical" evidence="7">
    <location>
        <begin position="440"/>
        <end position="464"/>
    </location>
</feature>
<evidence type="ECO:0000256" key="6">
    <source>
        <dbReference type="SAM" id="MobiDB-lite"/>
    </source>
</evidence>
<feature type="transmembrane region" description="Helical" evidence="7">
    <location>
        <begin position="46"/>
        <end position="64"/>
    </location>
</feature>
<dbReference type="GO" id="GO:0022857">
    <property type="term" value="F:transmembrane transporter activity"/>
    <property type="evidence" value="ECO:0007669"/>
    <property type="project" value="InterPro"/>
</dbReference>
<feature type="domain" description="Major facilitator superfamily (MFS) profile" evidence="8">
    <location>
        <begin position="49"/>
        <end position="491"/>
    </location>
</feature>
<feature type="transmembrane region" description="Helical" evidence="7">
    <location>
        <begin position="312"/>
        <end position="335"/>
    </location>
</feature>
<accession>A0A6N6NNU7</accession>
<feature type="transmembrane region" description="Helical" evidence="7">
    <location>
        <begin position="402"/>
        <end position="428"/>
    </location>
</feature>
<dbReference type="PANTHER" id="PTHR42718">
    <property type="entry name" value="MAJOR FACILITATOR SUPERFAMILY MULTIDRUG TRANSPORTER MFSC"/>
    <property type="match status" value="1"/>
</dbReference>
<feature type="region of interest" description="Disordered" evidence="6">
    <location>
        <begin position="1"/>
        <end position="29"/>
    </location>
</feature>
<dbReference type="Pfam" id="PF07690">
    <property type="entry name" value="MFS_1"/>
    <property type="match status" value="1"/>
</dbReference>
<dbReference type="RefSeq" id="WP_158049538.1">
    <property type="nucleotide sequence ID" value="NZ_WAJR01000011.1"/>
</dbReference>
<evidence type="ECO:0000313" key="10">
    <source>
        <dbReference type="Proteomes" id="UP000468668"/>
    </source>
</evidence>
<feature type="transmembrane region" description="Helical" evidence="7">
    <location>
        <begin position="207"/>
        <end position="226"/>
    </location>
</feature>
<dbReference type="SUPFAM" id="SSF103473">
    <property type="entry name" value="MFS general substrate transporter"/>
    <property type="match status" value="1"/>
</dbReference>
<evidence type="ECO:0000256" key="4">
    <source>
        <dbReference type="ARBA" id="ARBA00022989"/>
    </source>
</evidence>
<dbReference type="PROSITE" id="PS50850">
    <property type="entry name" value="MFS"/>
    <property type="match status" value="1"/>
</dbReference>
<sequence length="698" mass="74170">MTRKKTEEQDIEPAQSKEGSDIEPQAPAGNSLAKAAPTARSQGKGYALVAVVYLLGLCMGALDMGIVNPARTVIQNTLSVDDSLGVWIITIYTLAYAVSIPIMGKLADRHGRKGVYLLCILLFGIGSALCGVAQDLGNFWILIGARVIQALGGGGIMPVATAEFGTAFPEEKRGMALGIVGMVYGLASILGPTVGSAILEVFGATQWQFIFYVNIPICIIVLILGVKRLPNAQAEKTGPLDGLGILILTLMTLSLMYGLKNIDFFDFATSIASTDVWPFLVAFVVLLPLFVLRERRAADPILNLKYFTNANIVIAFLCAVISGIAMMGTIFFPQFCENAMMMKSGSGGYFIALLGVGSGVGAMMSGKLIDKHGVKPVLAMGFIGVAIGSIFMAFVACTWPSLLTVCATMIITGLGLGFTMGTPLNYMMLENTDEKESNSALAALSLVRSIGTAIAPAIMVAFVVHASAYLQGNLMDAMPSEVSASELPHAAELDSELASLRETENGTKMLEGVDIPSLEDYRTIDVGMDSASGDGSFEMSDETLEQLKNSDVTTVVSACKALSSEMFDAMEPTIEGNIQGGFDKGIASMQEGLDSMNAQMNRVPAPAAAAMTAQRDELQTVVSQMEEARDAVPAMLDEAKENYLTEVDNDAAEIQEAYQQTMNSGFKGMSLFVAACAIVGLVLLIPYKDKKRLAQSEK</sequence>
<evidence type="ECO:0000259" key="8">
    <source>
        <dbReference type="PROSITE" id="PS50850"/>
    </source>
</evidence>
<dbReference type="CDD" id="cd17321">
    <property type="entry name" value="MFS_MMR_MDR_like"/>
    <property type="match status" value="1"/>
</dbReference>
<dbReference type="InterPro" id="IPR011701">
    <property type="entry name" value="MFS"/>
</dbReference>
<keyword evidence="4 7" id="KW-1133">Transmembrane helix</keyword>
<evidence type="ECO:0000256" key="5">
    <source>
        <dbReference type="ARBA" id="ARBA00023136"/>
    </source>
</evidence>
<dbReference type="InterPro" id="IPR036259">
    <property type="entry name" value="MFS_trans_sf"/>
</dbReference>
<feature type="transmembrane region" description="Helical" evidence="7">
    <location>
        <begin position="140"/>
        <end position="162"/>
    </location>
</feature>
<feature type="transmembrane region" description="Helical" evidence="7">
    <location>
        <begin position="271"/>
        <end position="292"/>
    </location>
</feature>
<dbReference type="EMBL" id="WAJR01000011">
    <property type="protein sequence ID" value="KAB1640531.1"/>
    <property type="molecule type" value="Genomic_DNA"/>
</dbReference>
<evidence type="ECO:0000256" key="1">
    <source>
        <dbReference type="ARBA" id="ARBA00004651"/>
    </source>
</evidence>
<feature type="transmembrane region" description="Helical" evidence="7">
    <location>
        <begin position="669"/>
        <end position="687"/>
    </location>
</feature>
<comment type="subcellular location">
    <subcellularLocation>
        <location evidence="1">Cell membrane</location>
        <topology evidence="1">Multi-pass membrane protein</topology>
    </subcellularLocation>
</comment>
<dbReference type="Proteomes" id="UP000468668">
    <property type="component" value="Unassembled WGS sequence"/>
</dbReference>
<name>A0A6N6NNU7_9ACTN</name>
<keyword evidence="3 7" id="KW-0812">Transmembrane</keyword>
<feature type="transmembrane region" description="Helical" evidence="7">
    <location>
        <begin position="115"/>
        <end position="134"/>
    </location>
</feature>
<dbReference type="AlphaFoldDB" id="A0A6N6NNU7"/>
<dbReference type="PANTHER" id="PTHR42718:SF9">
    <property type="entry name" value="MAJOR FACILITATOR SUPERFAMILY MULTIDRUG TRANSPORTER MFSC"/>
    <property type="match status" value="1"/>
</dbReference>
<comment type="caution">
    <text evidence="9">The sequence shown here is derived from an EMBL/GenBank/DDBJ whole genome shotgun (WGS) entry which is preliminary data.</text>
</comment>
<feature type="transmembrane region" description="Helical" evidence="7">
    <location>
        <begin position="347"/>
        <end position="365"/>
    </location>
</feature>